<evidence type="ECO:0000313" key="2">
    <source>
        <dbReference type="EMBL" id="KAJ7192901.1"/>
    </source>
</evidence>
<feature type="compositionally biased region" description="Basic and acidic residues" evidence="1">
    <location>
        <begin position="307"/>
        <end position="326"/>
    </location>
</feature>
<feature type="compositionally biased region" description="Basic and acidic residues" evidence="1">
    <location>
        <begin position="11"/>
        <end position="25"/>
    </location>
</feature>
<accession>A0AAD6UYB0</accession>
<proteinExistence type="predicted"/>
<dbReference type="EMBL" id="JARJCW010000114">
    <property type="protein sequence ID" value="KAJ7192901.1"/>
    <property type="molecule type" value="Genomic_DNA"/>
</dbReference>
<feature type="compositionally biased region" description="Basic and acidic residues" evidence="1">
    <location>
        <begin position="333"/>
        <end position="344"/>
    </location>
</feature>
<gene>
    <name evidence="2" type="ORF">GGX14DRAFT_593706</name>
</gene>
<protein>
    <submittedName>
        <fullName evidence="2">Uncharacterized protein</fullName>
    </submittedName>
</protein>
<evidence type="ECO:0000313" key="3">
    <source>
        <dbReference type="Proteomes" id="UP001219525"/>
    </source>
</evidence>
<comment type="caution">
    <text evidence="2">The sequence shown here is derived from an EMBL/GenBank/DDBJ whole genome shotgun (WGS) entry which is preliminary data.</text>
</comment>
<feature type="region of interest" description="Disordered" evidence="1">
    <location>
        <begin position="284"/>
        <end position="344"/>
    </location>
</feature>
<organism evidence="2 3">
    <name type="scientific">Mycena pura</name>
    <dbReference type="NCBI Taxonomy" id="153505"/>
    <lineage>
        <taxon>Eukaryota</taxon>
        <taxon>Fungi</taxon>
        <taxon>Dikarya</taxon>
        <taxon>Basidiomycota</taxon>
        <taxon>Agaricomycotina</taxon>
        <taxon>Agaricomycetes</taxon>
        <taxon>Agaricomycetidae</taxon>
        <taxon>Agaricales</taxon>
        <taxon>Marasmiineae</taxon>
        <taxon>Mycenaceae</taxon>
        <taxon>Mycena</taxon>
    </lineage>
</organism>
<sequence>MRRKPAGPGPARKEEVGELEGEGKQSDLGMHPGLQTRYRFIHDSEKRGLPVGDTGGRERDDESESAIRFPWRKMEPGDDAPRSVSERWFNVVCPPSERRVIAATDIKPAVGGAPGDVVFAHGQQLLHDAPERCIEVVTGSLVFDLGLWGTPRVLALWDLFATSPTSRLLGPSPIVQSALARNSPLFVPRGARAAVGAAARDPYARMLAVHLRRGDYEVHCHNLAAWGAQYYGWAQLPLLPDKLVLPDGDVRAWRAYVRQTETTPAPRLPVHAVRQCLAIPAVQRKVQRRRHGPPEPFDNGSGFPPAERLEIDRRPEAGKRQCDRSPEAANATQEERRLGLEKDLPDKLGRETVCERSEGLVDVVPDHGPPTLETRSRIAYDQQPQELFLEGYKMGVDSILTRVQFFRTVYKPVYKPGL</sequence>
<reference evidence="2" key="1">
    <citation type="submission" date="2023-03" db="EMBL/GenBank/DDBJ databases">
        <title>Massive genome expansion in bonnet fungi (Mycena s.s.) driven by repeated elements and novel gene families across ecological guilds.</title>
        <authorList>
            <consortium name="Lawrence Berkeley National Laboratory"/>
            <person name="Harder C.B."/>
            <person name="Miyauchi S."/>
            <person name="Viragh M."/>
            <person name="Kuo A."/>
            <person name="Thoen E."/>
            <person name="Andreopoulos B."/>
            <person name="Lu D."/>
            <person name="Skrede I."/>
            <person name="Drula E."/>
            <person name="Henrissat B."/>
            <person name="Morin E."/>
            <person name="Kohler A."/>
            <person name="Barry K."/>
            <person name="LaButti K."/>
            <person name="Morin E."/>
            <person name="Salamov A."/>
            <person name="Lipzen A."/>
            <person name="Mereny Z."/>
            <person name="Hegedus B."/>
            <person name="Baldrian P."/>
            <person name="Stursova M."/>
            <person name="Weitz H."/>
            <person name="Taylor A."/>
            <person name="Grigoriev I.V."/>
            <person name="Nagy L.G."/>
            <person name="Martin F."/>
            <person name="Kauserud H."/>
        </authorList>
    </citation>
    <scope>NUCLEOTIDE SEQUENCE</scope>
    <source>
        <strain evidence="2">9144</strain>
    </source>
</reference>
<keyword evidence="3" id="KW-1185">Reference proteome</keyword>
<dbReference type="AlphaFoldDB" id="A0AAD6UYB0"/>
<evidence type="ECO:0000256" key="1">
    <source>
        <dbReference type="SAM" id="MobiDB-lite"/>
    </source>
</evidence>
<feature type="region of interest" description="Disordered" evidence="1">
    <location>
        <begin position="1"/>
        <end position="65"/>
    </location>
</feature>
<dbReference type="Proteomes" id="UP001219525">
    <property type="component" value="Unassembled WGS sequence"/>
</dbReference>
<name>A0AAD6UYB0_9AGAR</name>